<evidence type="ECO:0000256" key="6">
    <source>
        <dbReference type="ARBA" id="ARBA00022989"/>
    </source>
</evidence>
<dbReference type="Pfam" id="PF08478">
    <property type="entry name" value="POTRA_1"/>
    <property type="match status" value="1"/>
</dbReference>
<dbReference type="InterPro" id="IPR026579">
    <property type="entry name" value="FtsQ"/>
</dbReference>
<dbReference type="EMBL" id="CP011409">
    <property type="protein sequence ID" value="AKZ61350.1"/>
    <property type="molecule type" value="Genomic_DNA"/>
</dbReference>
<keyword evidence="6 9" id="KW-1133">Transmembrane helix</keyword>
<evidence type="ECO:0000313" key="11">
    <source>
        <dbReference type="EMBL" id="AKZ61350.1"/>
    </source>
</evidence>
<evidence type="ECO:0000256" key="3">
    <source>
        <dbReference type="ARBA" id="ARBA00022519"/>
    </source>
</evidence>
<dbReference type="InterPro" id="IPR013685">
    <property type="entry name" value="POTRA_FtsQ_type"/>
</dbReference>
<gene>
    <name evidence="9" type="primary">ftsQ</name>
    <name evidence="11" type="ORF">F506_00540</name>
</gene>
<evidence type="ECO:0000256" key="1">
    <source>
        <dbReference type="ARBA" id="ARBA00004370"/>
    </source>
</evidence>
<dbReference type="InterPro" id="IPR034746">
    <property type="entry name" value="POTRA"/>
</dbReference>
<evidence type="ECO:0000256" key="4">
    <source>
        <dbReference type="ARBA" id="ARBA00022618"/>
    </source>
</evidence>
<evidence type="ECO:0000256" key="2">
    <source>
        <dbReference type="ARBA" id="ARBA00022475"/>
    </source>
</evidence>
<organism evidence="11 12">
    <name type="scientific">Herbaspirillum hiltneri N3</name>
    <dbReference type="NCBI Taxonomy" id="1262470"/>
    <lineage>
        <taxon>Bacteria</taxon>
        <taxon>Pseudomonadati</taxon>
        <taxon>Pseudomonadota</taxon>
        <taxon>Betaproteobacteria</taxon>
        <taxon>Burkholderiales</taxon>
        <taxon>Oxalobacteraceae</taxon>
        <taxon>Herbaspirillum</taxon>
    </lineage>
</organism>
<dbReference type="InterPro" id="IPR005548">
    <property type="entry name" value="Cell_div_FtsQ/DivIB_C"/>
</dbReference>
<dbReference type="Gene3D" id="3.10.20.310">
    <property type="entry name" value="membrane protein fhac"/>
    <property type="match status" value="1"/>
</dbReference>
<keyword evidence="7 9" id="KW-0472">Membrane</keyword>
<evidence type="ECO:0000256" key="9">
    <source>
        <dbReference type="HAMAP-Rule" id="MF_00911"/>
    </source>
</evidence>
<dbReference type="InterPro" id="IPR045335">
    <property type="entry name" value="FtsQ_C_sf"/>
</dbReference>
<comment type="subcellular location">
    <subcellularLocation>
        <location evidence="9">Cell inner membrane</location>
        <topology evidence="9">Single-pass type II membrane protein</topology>
    </subcellularLocation>
    <subcellularLocation>
        <location evidence="1">Membrane</location>
    </subcellularLocation>
    <text evidence="9">Localizes to the division septum.</text>
</comment>
<comment type="function">
    <text evidence="9">Essential cell division protein. May link together the upstream cell division proteins, which are predominantly cytoplasmic, with the downstream cell division proteins, which are predominantly periplasmic. May control correct divisome assembly.</text>
</comment>
<reference evidence="12" key="1">
    <citation type="journal article" date="2015" name="Genome Announc.">
        <title>Complete Genome Sequence of Herbaspirillum hiltneri N3 (DSM 17495), Isolated from Surface-Sterilized Wheat Roots.</title>
        <authorList>
            <person name="Guizelini D."/>
            <person name="Saizaki P.M."/>
            <person name="Coimbra N.A."/>
            <person name="Weiss V.A."/>
            <person name="Faoro H."/>
            <person name="Sfeir M.Z."/>
            <person name="Baura V.A."/>
            <person name="Monteiro R.A."/>
            <person name="Chubatsu L.S."/>
            <person name="Souza E.M."/>
            <person name="Cruz L.M."/>
            <person name="Pedrosa F.O."/>
            <person name="Raittz R.T."/>
            <person name="Marchaukoski J.N."/>
            <person name="Steffens M.B."/>
        </authorList>
    </citation>
    <scope>NUCLEOTIDE SEQUENCE [LARGE SCALE GENOMIC DNA]</scope>
    <source>
        <strain evidence="12">N3</strain>
    </source>
</reference>
<feature type="transmembrane region" description="Helical" evidence="9">
    <location>
        <begin position="12"/>
        <end position="32"/>
    </location>
</feature>
<dbReference type="GO" id="GO:0051301">
    <property type="term" value="P:cell division"/>
    <property type="evidence" value="ECO:0007669"/>
    <property type="project" value="UniProtKB-KW"/>
</dbReference>
<keyword evidence="12" id="KW-1185">Reference proteome</keyword>
<comment type="subunit">
    <text evidence="9">Part of a complex composed of FtsB, FtsL and FtsQ.</text>
</comment>
<sequence>MWQDVKMLNATTNALLALVALALLASGLWWLAQRPMFTLRTIRVEGVAEEPLRRVNPLTIRASAVPRIKGNFFTADLDAVRAAFESVPWVRKAMVRREWPNKLIVTLEEHRALGTWGDDGRLLSVKGDVFTANLAEAEDDGDLLEFDGPAGSEKEVVARFDQFRNWFAPIKLEPESVALSNRYAWTVKLDNGLTVELGRAESDATLKERIARLVSVYPQLVDRLQGKKIENVDMRYPNGLALKADGLVLAALNGKKK</sequence>
<keyword evidence="5 9" id="KW-0812">Transmembrane</keyword>
<dbReference type="PANTHER" id="PTHR35851">
    <property type="entry name" value="CELL DIVISION PROTEIN FTSQ"/>
    <property type="match status" value="1"/>
</dbReference>
<dbReference type="PANTHER" id="PTHR35851:SF1">
    <property type="entry name" value="CELL DIVISION PROTEIN FTSQ"/>
    <property type="match status" value="1"/>
</dbReference>
<keyword evidence="2 9" id="KW-1003">Cell membrane</keyword>
<protein>
    <recommendedName>
        <fullName evidence="9">Cell division protein FtsQ</fullName>
    </recommendedName>
</protein>
<dbReference type="RefSeq" id="WP_053194787.1">
    <property type="nucleotide sequence ID" value="NZ_CP011409.1"/>
</dbReference>
<accession>A0ABM5UVU8</accession>
<evidence type="ECO:0000256" key="7">
    <source>
        <dbReference type="ARBA" id="ARBA00023136"/>
    </source>
</evidence>
<comment type="similarity">
    <text evidence="9">Belongs to the FtsQ/DivIB family. FtsQ subfamily.</text>
</comment>
<keyword evidence="4 9" id="KW-0132">Cell division</keyword>
<feature type="domain" description="POTRA" evidence="10">
    <location>
        <begin position="37"/>
        <end position="110"/>
    </location>
</feature>
<evidence type="ECO:0000313" key="12">
    <source>
        <dbReference type="Proteomes" id="UP000063429"/>
    </source>
</evidence>
<proteinExistence type="inferred from homology"/>
<evidence type="ECO:0000259" key="10">
    <source>
        <dbReference type="PROSITE" id="PS51779"/>
    </source>
</evidence>
<dbReference type="Gene3D" id="3.40.50.11690">
    <property type="entry name" value="Cell division protein FtsQ/DivIB"/>
    <property type="match status" value="1"/>
</dbReference>
<dbReference type="PROSITE" id="PS51779">
    <property type="entry name" value="POTRA"/>
    <property type="match status" value="1"/>
</dbReference>
<name>A0ABM5UVU8_9BURK</name>
<keyword evidence="3 9" id="KW-0997">Cell inner membrane</keyword>
<dbReference type="Pfam" id="PF03799">
    <property type="entry name" value="FtsQ_DivIB_C"/>
    <property type="match status" value="1"/>
</dbReference>
<dbReference type="Proteomes" id="UP000063429">
    <property type="component" value="Chromosome"/>
</dbReference>
<keyword evidence="8 9" id="KW-0131">Cell cycle</keyword>
<evidence type="ECO:0000256" key="5">
    <source>
        <dbReference type="ARBA" id="ARBA00022692"/>
    </source>
</evidence>
<dbReference type="HAMAP" id="MF_00911">
    <property type="entry name" value="FtsQ_subfam"/>
    <property type="match status" value="1"/>
</dbReference>
<evidence type="ECO:0000256" key="8">
    <source>
        <dbReference type="ARBA" id="ARBA00023306"/>
    </source>
</evidence>